<dbReference type="InterPro" id="IPR001810">
    <property type="entry name" value="F-box_dom"/>
</dbReference>
<dbReference type="PROSITE" id="PS50181">
    <property type="entry name" value="FBOX"/>
    <property type="match status" value="1"/>
</dbReference>
<sequence>MDATELAAVQKLLKELHLYATYGPANANDPDPFDEIRQAKFGNALPYEESQDVILDPTKNLPFLPTEILSEIMSHTTPSDLASLRQTSKRFRFAAKSLFGKRLVNSRTLYPTYTSLSSFLALLLVDPSYPHLVRTLSLVSEHAEPNAYGYDWAWEELQNKERTGATRVDRVIKKCIEMRHERWCASSAAFVFGGGYRDMLTILFKRLPALQTIHLRKLFLGENIPGPDGIEFLQGALQDLSFYRPGLPVNRVFYGEWQYDMVYQCVTTLIDEYGDEYIWEGAGPQADCRADATAAVKRAGSKAVVVKAKRGTVEEIDEPDEETSDEISDEEDGD</sequence>
<evidence type="ECO:0000256" key="1">
    <source>
        <dbReference type="SAM" id="MobiDB-lite"/>
    </source>
</evidence>
<dbReference type="InterPro" id="IPR036047">
    <property type="entry name" value="F-box-like_dom_sf"/>
</dbReference>
<dbReference type="Gene3D" id="1.20.1280.50">
    <property type="match status" value="1"/>
</dbReference>
<dbReference type="SUPFAM" id="SSF81383">
    <property type="entry name" value="F-box domain"/>
    <property type="match status" value="1"/>
</dbReference>
<organism evidence="3 4">
    <name type="scientific">Cochliobolus sativus</name>
    <name type="common">Common root rot and spot blotch fungus</name>
    <name type="synonym">Bipolaris sorokiniana</name>
    <dbReference type="NCBI Taxonomy" id="45130"/>
    <lineage>
        <taxon>Eukaryota</taxon>
        <taxon>Fungi</taxon>
        <taxon>Dikarya</taxon>
        <taxon>Ascomycota</taxon>
        <taxon>Pezizomycotina</taxon>
        <taxon>Dothideomycetes</taxon>
        <taxon>Pleosporomycetidae</taxon>
        <taxon>Pleosporales</taxon>
        <taxon>Pleosporineae</taxon>
        <taxon>Pleosporaceae</taxon>
        <taxon>Bipolaris</taxon>
    </lineage>
</organism>
<protein>
    <recommendedName>
        <fullName evidence="2">F-box domain-containing protein</fullName>
    </recommendedName>
</protein>
<feature type="compositionally biased region" description="Acidic residues" evidence="1">
    <location>
        <begin position="314"/>
        <end position="334"/>
    </location>
</feature>
<gene>
    <name evidence="3" type="ORF">GGP41_002073</name>
</gene>
<name>A0A8H5ZQS4_COCSA</name>
<dbReference type="OMA" id="HERWCAS"/>
<comment type="caution">
    <text evidence="3">The sequence shown here is derived from an EMBL/GenBank/DDBJ whole genome shotgun (WGS) entry which is preliminary data.</text>
</comment>
<dbReference type="EMBL" id="WNKQ01000002">
    <property type="protein sequence ID" value="KAF5853480.1"/>
    <property type="molecule type" value="Genomic_DNA"/>
</dbReference>
<evidence type="ECO:0000313" key="4">
    <source>
        <dbReference type="Proteomes" id="UP000624244"/>
    </source>
</evidence>
<reference evidence="3" key="1">
    <citation type="submission" date="2019-11" db="EMBL/GenBank/DDBJ databases">
        <title>Bipolaris sorokiniana Genome sequencing.</title>
        <authorList>
            <person name="Wang H."/>
        </authorList>
    </citation>
    <scope>NUCLEOTIDE SEQUENCE</scope>
</reference>
<accession>A0A8H5ZQS4</accession>
<dbReference type="SMART" id="SM00256">
    <property type="entry name" value="FBOX"/>
    <property type="match status" value="1"/>
</dbReference>
<evidence type="ECO:0000313" key="3">
    <source>
        <dbReference type="EMBL" id="KAF5853480.1"/>
    </source>
</evidence>
<evidence type="ECO:0000259" key="2">
    <source>
        <dbReference type="PROSITE" id="PS50181"/>
    </source>
</evidence>
<feature type="region of interest" description="Disordered" evidence="1">
    <location>
        <begin position="310"/>
        <end position="334"/>
    </location>
</feature>
<proteinExistence type="predicted"/>
<feature type="domain" description="F-box" evidence="2">
    <location>
        <begin position="58"/>
        <end position="113"/>
    </location>
</feature>
<dbReference type="AlphaFoldDB" id="A0A8H5ZQS4"/>
<dbReference type="Pfam" id="PF12937">
    <property type="entry name" value="F-box-like"/>
    <property type="match status" value="1"/>
</dbReference>
<dbReference type="CDD" id="cd09917">
    <property type="entry name" value="F-box_SF"/>
    <property type="match status" value="1"/>
</dbReference>
<dbReference type="Proteomes" id="UP000624244">
    <property type="component" value="Unassembled WGS sequence"/>
</dbReference>